<keyword evidence="2" id="KW-1185">Reference proteome</keyword>
<gene>
    <name evidence="1" type="ORF">PIB30_067993</name>
</gene>
<name>A0ABU6SP69_9FABA</name>
<dbReference type="Proteomes" id="UP001341840">
    <property type="component" value="Unassembled WGS sequence"/>
</dbReference>
<feature type="non-terminal residue" evidence="1">
    <location>
        <position position="1"/>
    </location>
</feature>
<accession>A0ABU6SP69</accession>
<sequence>YSQLIDEQMINLEDRKPHKRVFGPPNTILSLSSTSNTQILPNFITLTSTKPLISLNPSIPTTKFLYIRNPCKISFDSNRLKSQNNASCQKTNQEIKRWIIFNGAPSSRSSFGSMVLQQKDFDLYHSDFASRKVIPRYLEPNFFDQHHYPNLLGILVRQNLVNLLKIKDSYYPDLIAIAYTTLNVEFEDDDLVFSFKIEKNTYALESSELSAIWSLNYNGEKVESGHTSEDFRRNYSKENACTMFNIPIGIPKPTVGLLNVEHRLLHYFLTYVLITRSGNHGLLLDEDLEIMWRMVNGQQINWVYLIVTHMRRTKPGNSKGLPYAIL</sequence>
<organism evidence="1 2">
    <name type="scientific">Stylosanthes scabra</name>
    <dbReference type="NCBI Taxonomy" id="79078"/>
    <lineage>
        <taxon>Eukaryota</taxon>
        <taxon>Viridiplantae</taxon>
        <taxon>Streptophyta</taxon>
        <taxon>Embryophyta</taxon>
        <taxon>Tracheophyta</taxon>
        <taxon>Spermatophyta</taxon>
        <taxon>Magnoliopsida</taxon>
        <taxon>eudicotyledons</taxon>
        <taxon>Gunneridae</taxon>
        <taxon>Pentapetalae</taxon>
        <taxon>rosids</taxon>
        <taxon>fabids</taxon>
        <taxon>Fabales</taxon>
        <taxon>Fabaceae</taxon>
        <taxon>Papilionoideae</taxon>
        <taxon>50 kb inversion clade</taxon>
        <taxon>dalbergioids sensu lato</taxon>
        <taxon>Dalbergieae</taxon>
        <taxon>Pterocarpus clade</taxon>
        <taxon>Stylosanthes</taxon>
    </lineage>
</organism>
<evidence type="ECO:0000313" key="2">
    <source>
        <dbReference type="Proteomes" id="UP001341840"/>
    </source>
</evidence>
<dbReference type="EMBL" id="JASCZI010061135">
    <property type="protein sequence ID" value="MED6137758.1"/>
    <property type="molecule type" value="Genomic_DNA"/>
</dbReference>
<evidence type="ECO:0000313" key="1">
    <source>
        <dbReference type="EMBL" id="MED6137758.1"/>
    </source>
</evidence>
<reference evidence="1 2" key="1">
    <citation type="journal article" date="2023" name="Plants (Basel)">
        <title>Bridging the Gap: Combining Genomics and Transcriptomics Approaches to Understand Stylosanthes scabra, an Orphan Legume from the Brazilian Caatinga.</title>
        <authorList>
            <person name="Ferreira-Neto J.R.C."/>
            <person name="da Silva M.D."/>
            <person name="Binneck E."/>
            <person name="de Melo N.F."/>
            <person name="da Silva R.H."/>
            <person name="de Melo A.L.T.M."/>
            <person name="Pandolfi V."/>
            <person name="Bustamante F.O."/>
            <person name="Brasileiro-Vidal A.C."/>
            <person name="Benko-Iseppon A.M."/>
        </authorList>
    </citation>
    <scope>NUCLEOTIDE SEQUENCE [LARGE SCALE GENOMIC DNA]</scope>
    <source>
        <tissue evidence="1">Leaves</tissue>
    </source>
</reference>
<comment type="caution">
    <text evidence="1">The sequence shown here is derived from an EMBL/GenBank/DDBJ whole genome shotgun (WGS) entry which is preliminary data.</text>
</comment>
<protein>
    <submittedName>
        <fullName evidence="1">Uncharacterized protein</fullName>
    </submittedName>
</protein>
<proteinExistence type="predicted"/>